<organism evidence="2 3">
    <name type="scientific">Fraxinus pennsylvanica</name>
    <dbReference type="NCBI Taxonomy" id="56036"/>
    <lineage>
        <taxon>Eukaryota</taxon>
        <taxon>Viridiplantae</taxon>
        <taxon>Streptophyta</taxon>
        <taxon>Embryophyta</taxon>
        <taxon>Tracheophyta</taxon>
        <taxon>Spermatophyta</taxon>
        <taxon>Magnoliopsida</taxon>
        <taxon>eudicotyledons</taxon>
        <taxon>Gunneridae</taxon>
        <taxon>Pentapetalae</taxon>
        <taxon>asterids</taxon>
        <taxon>lamiids</taxon>
        <taxon>Lamiales</taxon>
        <taxon>Oleaceae</taxon>
        <taxon>Oleeae</taxon>
        <taxon>Fraxinus</taxon>
    </lineage>
</organism>
<dbReference type="AlphaFoldDB" id="A0AAD1YN80"/>
<evidence type="ECO:0000313" key="2">
    <source>
        <dbReference type="EMBL" id="CAI9752865.1"/>
    </source>
</evidence>
<proteinExistence type="predicted"/>
<gene>
    <name evidence="2" type="ORF">FPE_LOCUS296</name>
</gene>
<evidence type="ECO:0000256" key="1">
    <source>
        <dbReference type="SAM" id="SignalP"/>
    </source>
</evidence>
<feature type="signal peptide" evidence="1">
    <location>
        <begin position="1"/>
        <end position="18"/>
    </location>
</feature>
<reference evidence="2" key="1">
    <citation type="submission" date="2023-05" db="EMBL/GenBank/DDBJ databases">
        <authorList>
            <person name="Huff M."/>
        </authorList>
    </citation>
    <scope>NUCLEOTIDE SEQUENCE</scope>
</reference>
<sequence>MIISFLILQVISIEPADAFSSLKVYITSATIPLIICKEPESQNVRRELEKTFHRAREGRRRVYPLCQGPLALPGVARSEGGILSVRVVLSLLFFFILTEVKKHLKNGKNISKGFGFLDFESVDTAVKVCRDLQVLERAEEGKSLEELRAQTTARFTDFTKLLKKRKNVTVLVGRRKC</sequence>
<evidence type="ECO:0000313" key="3">
    <source>
        <dbReference type="Proteomes" id="UP000834106"/>
    </source>
</evidence>
<feature type="chain" id="PRO_5042110422" description="RRM domain-containing protein" evidence="1">
    <location>
        <begin position="19"/>
        <end position="177"/>
    </location>
</feature>
<evidence type="ECO:0008006" key="4">
    <source>
        <dbReference type="Google" id="ProtNLM"/>
    </source>
</evidence>
<name>A0AAD1YN80_9LAMI</name>
<dbReference type="EMBL" id="OU503036">
    <property type="protein sequence ID" value="CAI9752865.1"/>
    <property type="molecule type" value="Genomic_DNA"/>
</dbReference>
<keyword evidence="1" id="KW-0732">Signal</keyword>
<dbReference type="Proteomes" id="UP000834106">
    <property type="component" value="Chromosome 1"/>
</dbReference>
<protein>
    <recommendedName>
        <fullName evidence="4">RRM domain-containing protein</fullName>
    </recommendedName>
</protein>
<keyword evidence="3" id="KW-1185">Reference proteome</keyword>
<accession>A0AAD1YN80</accession>